<comment type="caution">
    <text evidence="2">The sequence shown here is derived from an EMBL/GenBank/DDBJ whole genome shotgun (WGS) entry which is preliminary data.</text>
</comment>
<dbReference type="PANTHER" id="PTHR42673">
    <property type="entry name" value="MALEYLACETOACETATE ISOMERASE"/>
    <property type="match status" value="1"/>
</dbReference>
<evidence type="ECO:0000313" key="3">
    <source>
        <dbReference type="Proteomes" id="UP000689967"/>
    </source>
</evidence>
<keyword evidence="3" id="KW-1185">Reference proteome</keyword>
<accession>A0ABS6HHM2</accession>
<dbReference type="Proteomes" id="UP000689967">
    <property type="component" value="Unassembled WGS sequence"/>
</dbReference>
<proteinExistence type="predicted"/>
<evidence type="ECO:0000313" key="2">
    <source>
        <dbReference type="EMBL" id="MBU8547163.1"/>
    </source>
</evidence>
<dbReference type="PANTHER" id="PTHR42673:SF4">
    <property type="entry name" value="MALEYLACETOACETATE ISOMERASE"/>
    <property type="match status" value="1"/>
</dbReference>
<evidence type="ECO:0000259" key="1">
    <source>
        <dbReference type="PROSITE" id="PS50404"/>
    </source>
</evidence>
<protein>
    <submittedName>
        <fullName evidence="2">Glutathione S-transferase N-terminal domain-containing protein</fullName>
    </submittedName>
</protein>
<dbReference type="Pfam" id="PF13409">
    <property type="entry name" value="GST_N_2"/>
    <property type="match status" value="1"/>
</dbReference>
<dbReference type="InterPro" id="IPR004045">
    <property type="entry name" value="Glutathione_S-Trfase_N"/>
</dbReference>
<dbReference type="RefSeq" id="WP_216879188.1">
    <property type="nucleotide sequence ID" value="NZ_JAERQM010000012.1"/>
</dbReference>
<sequence length="236" mass="26370">MQNILYVGSAWSSSWSVVGWMACRLGGLPVEMRRIFLSRPDSPPKLRAVSPSGRVPVLHLAGRPDEAEAGMVLWDSLAIAEWLWERDPGCGIWPQDPARRAYARCVAAEVHSHFDEVRNGLPMNLIKRWPLRDGLPSNVKLMNRPGVRAGTERLEAIWRDARARWGGPYIAGAEFCFADAVLAPMCSRYVTYGVELATDSMDFIATQMESPLMQAWLARAEAEADEVGRDIVLMYP</sequence>
<dbReference type="EMBL" id="JAERQM010000012">
    <property type="protein sequence ID" value="MBU8547163.1"/>
    <property type="molecule type" value="Genomic_DNA"/>
</dbReference>
<name>A0ABS6HHM2_9PROT</name>
<gene>
    <name evidence="2" type="ORF">JJQ90_25825</name>
</gene>
<reference evidence="2 3" key="1">
    <citation type="submission" date="2021-01" db="EMBL/GenBank/DDBJ databases">
        <title>Roseomonas sp. nov, a bacterium isolated from an oil production mixture in Yumen Oilfield.</title>
        <authorList>
            <person name="Wu D."/>
        </authorList>
    </citation>
    <scope>NUCLEOTIDE SEQUENCE [LARGE SCALE GENOMIC DNA]</scope>
    <source>
        <strain evidence="2 3">ROY-5-3</strain>
    </source>
</reference>
<organism evidence="2 3">
    <name type="scientific">Falsiroseomonas oleicola</name>
    <dbReference type="NCBI Taxonomy" id="2801474"/>
    <lineage>
        <taxon>Bacteria</taxon>
        <taxon>Pseudomonadati</taxon>
        <taxon>Pseudomonadota</taxon>
        <taxon>Alphaproteobacteria</taxon>
        <taxon>Acetobacterales</taxon>
        <taxon>Roseomonadaceae</taxon>
        <taxon>Falsiroseomonas</taxon>
    </lineage>
</organism>
<feature type="domain" description="GST N-terminal" evidence="1">
    <location>
        <begin position="3"/>
        <end position="91"/>
    </location>
</feature>
<dbReference type="PROSITE" id="PS50404">
    <property type="entry name" value="GST_NTER"/>
    <property type="match status" value="1"/>
</dbReference>